<reference evidence="4" key="2">
    <citation type="submission" date="2019-06" db="EMBL/GenBank/DDBJ databases">
        <title>Genomics analysis of Aphanomyces spp. identifies a new class of oomycete effector associated with host adaptation.</title>
        <authorList>
            <person name="Gaulin E."/>
        </authorList>
    </citation>
    <scope>NUCLEOTIDE SEQUENCE</scope>
    <source>
        <strain evidence="4">CBS 578.67</strain>
    </source>
</reference>
<dbReference type="SMART" id="SM00293">
    <property type="entry name" value="PWWP"/>
    <property type="match status" value="1"/>
</dbReference>
<feature type="compositionally biased region" description="Basic and acidic residues" evidence="1">
    <location>
        <begin position="222"/>
        <end position="236"/>
    </location>
</feature>
<proteinExistence type="predicted"/>
<dbReference type="CDD" id="cd05162">
    <property type="entry name" value="PWWP"/>
    <property type="match status" value="1"/>
</dbReference>
<dbReference type="Pfam" id="PF01398">
    <property type="entry name" value="JAB"/>
    <property type="match status" value="1"/>
</dbReference>
<dbReference type="Gene3D" id="3.40.140.10">
    <property type="entry name" value="Cytidine Deaminase, domain 2"/>
    <property type="match status" value="1"/>
</dbReference>
<accession>A0A485KXA6</accession>
<evidence type="ECO:0000259" key="2">
    <source>
        <dbReference type="PROSITE" id="PS50249"/>
    </source>
</evidence>
<feature type="compositionally biased region" description="Basic and acidic residues" evidence="1">
    <location>
        <begin position="203"/>
        <end position="212"/>
    </location>
</feature>
<keyword evidence="6" id="KW-1185">Reference proteome</keyword>
<feature type="region of interest" description="Disordered" evidence="1">
    <location>
        <begin position="333"/>
        <end position="408"/>
    </location>
</feature>
<dbReference type="Proteomes" id="UP000332933">
    <property type="component" value="Unassembled WGS sequence"/>
</dbReference>
<dbReference type="InterPro" id="IPR037518">
    <property type="entry name" value="MPN"/>
</dbReference>
<dbReference type="AlphaFoldDB" id="A0A485KXA6"/>
<gene>
    <name evidence="5" type="primary">Aste57867_12962</name>
    <name evidence="4" type="ORF">As57867_012914</name>
    <name evidence="5" type="ORF">ASTE57867_12962</name>
</gene>
<sequence length="1159" mass="130151">MREVVETDGAAPLPAAIDVFQEGDLVWAKMQGFPSWPALLFYSAKTLFEHNLPIPPDITPTLSTPLVCFLDSLMYSVVPLASIRPYLFYDSKTAIQGIKKKSLKKQLEDAVSRADDILLKCDAYGWTVKDYIAIHRGVALAGSDVGESEPETDDDESDDVVEEDFKPQAKPSRTSSRQEARRSKPTTVVIEDDTPPPTKRPRRTPEKVKHELVSPTRSSRRGRFESPKVEHPERVSSRVSALRAAKDATPTKKKVVDDALPKVEPVTETRKTKDAIVPKAEDDDDDEAPTSRKSASKRKKSSHAPSVADASPSLEVLSDEQIAYLQQKLVEEQAKRAAERGEDTKPERLERRDSKKAMEPSRVKAEAKRSDETSADQHDRQLARRRELHRVRKEEEARAARLKEEARVAKAEREAALRRKEIEASLRQKNIALDGSLRRKDIDFDTWNSMTDAEKEWVREKEIAAKQAKMAKQRPSHEDVTKPKPSKTKMSYDEWQNHRPSMVEKTKPLKREPSRENVVKSVKREASKREDVLDAEYAIPKAKKVHRKVKDSDDDDDDDDDYHYAPVRKPRQQKLPSSREDKKAHEDEKAPRVAKQPAAKDGGQSTTAPVVVPEVLDLSTESTNVVAIAPSSKRGRPRINYSDDDEIEMWKPAPAAPNAAREVKPKATASLGEGRGPVLPSPLSLIWENAAEGAAPRRCLTDFVWDNAVFKDPDSYAAALAVVDAAEGDAPVRGKRQVRSVQHTQMLNKLSSGIVLDPHTMVECAQYAKEGLENAKSPAQPFNVRVHPDAVFVCDLHAHLAISEIIGFLGGRYDEPSNTIFIHAAFPCRSVKVDGDDGSTDVEMDTESELEMRELIRKSNMEAVGWYHSHPSFAPDPSIRDIENQTQYQQLFARASDKKEPFLGLIVGTYDPKRTIPMGLFRFFHVHGEKSGTGSTGPVAYLPYELKVETREYIAKSTVLPPNMPAVPPPSTAVESVVEALLHSMVDSLAAEVATEALDEWTPAEVSQFRAAFVRQETPDQMVIPTKSRDAIARYYEAFRNGPTRASGPQVGHVLSFEPLIISLQFKKQEQVSAPCLRRLRTKYGPGAMDCVEQVVRLVDYYRTYDRRINLTDLWYKKMTKLDKIRASLREYVKLLDVPTTLHDAFVEDIVQYLDLSWS</sequence>
<dbReference type="EMBL" id="CAADRA010005434">
    <property type="protein sequence ID" value="VFT89808.1"/>
    <property type="molecule type" value="Genomic_DNA"/>
</dbReference>
<dbReference type="OrthoDB" id="118550at2759"/>
<dbReference type="EMBL" id="VJMH01005413">
    <property type="protein sequence ID" value="KAF0696264.1"/>
    <property type="molecule type" value="Genomic_DNA"/>
</dbReference>
<reference evidence="5 6" key="1">
    <citation type="submission" date="2019-03" db="EMBL/GenBank/DDBJ databases">
        <authorList>
            <person name="Gaulin E."/>
            <person name="Dumas B."/>
        </authorList>
    </citation>
    <scope>NUCLEOTIDE SEQUENCE [LARGE SCALE GENOMIC DNA]</scope>
    <source>
        <strain evidence="5">CBS 568.67</strain>
    </source>
</reference>
<dbReference type="InterPro" id="IPR000313">
    <property type="entry name" value="PWWP_dom"/>
</dbReference>
<feature type="compositionally biased region" description="Basic and acidic residues" evidence="1">
    <location>
        <begin position="333"/>
        <end position="385"/>
    </location>
</feature>
<evidence type="ECO:0000313" key="5">
    <source>
        <dbReference type="EMBL" id="VFT89808.1"/>
    </source>
</evidence>
<dbReference type="SUPFAM" id="SSF102712">
    <property type="entry name" value="JAB1/MPN domain"/>
    <property type="match status" value="1"/>
</dbReference>
<dbReference type="SUPFAM" id="SSF63748">
    <property type="entry name" value="Tudor/PWWP/MBT"/>
    <property type="match status" value="1"/>
</dbReference>
<feature type="region of interest" description="Disordered" evidence="1">
    <location>
        <begin position="465"/>
        <end position="608"/>
    </location>
</feature>
<evidence type="ECO:0000259" key="3">
    <source>
        <dbReference type="PROSITE" id="PS50812"/>
    </source>
</evidence>
<name>A0A485KXA6_9STRA</name>
<evidence type="ECO:0000256" key="1">
    <source>
        <dbReference type="SAM" id="MobiDB-lite"/>
    </source>
</evidence>
<feature type="domain" description="MPN" evidence="2">
    <location>
        <begin position="784"/>
        <end position="921"/>
    </location>
</feature>
<organism evidence="5 6">
    <name type="scientific">Aphanomyces stellatus</name>
    <dbReference type="NCBI Taxonomy" id="120398"/>
    <lineage>
        <taxon>Eukaryota</taxon>
        <taxon>Sar</taxon>
        <taxon>Stramenopiles</taxon>
        <taxon>Oomycota</taxon>
        <taxon>Saprolegniomycetes</taxon>
        <taxon>Saprolegniales</taxon>
        <taxon>Verrucalvaceae</taxon>
        <taxon>Aphanomyces</taxon>
    </lineage>
</organism>
<evidence type="ECO:0000313" key="4">
    <source>
        <dbReference type="EMBL" id="KAF0696264.1"/>
    </source>
</evidence>
<dbReference type="Pfam" id="PF00855">
    <property type="entry name" value="PWWP"/>
    <property type="match status" value="1"/>
</dbReference>
<dbReference type="GO" id="GO:0008237">
    <property type="term" value="F:metallopeptidase activity"/>
    <property type="evidence" value="ECO:0007669"/>
    <property type="project" value="InterPro"/>
</dbReference>
<feature type="compositionally biased region" description="Basic and acidic residues" evidence="1">
    <location>
        <begin position="392"/>
        <end position="408"/>
    </location>
</feature>
<dbReference type="InterPro" id="IPR050242">
    <property type="entry name" value="JAMM_MPN+_peptidase_M67A"/>
</dbReference>
<feature type="compositionally biased region" description="Basic and acidic residues" evidence="1">
    <location>
        <begin position="577"/>
        <end position="591"/>
    </location>
</feature>
<feature type="domain" description="PWWP" evidence="3">
    <location>
        <begin position="22"/>
        <end position="89"/>
    </location>
</feature>
<dbReference type="InterPro" id="IPR000555">
    <property type="entry name" value="JAMM/MPN+_dom"/>
</dbReference>
<dbReference type="Gene3D" id="2.30.30.140">
    <property type="match status" value="1"/>
</dbReference>
<protein>
    <submittedName>
        <fullName evidence="5">Aste57867_12962 protein</fullName>
    </submittedName>
</protein>
<dbReference type="PANTHER" id="PTHR10410">
    <property type="entry name" value="EUKARYOTIC TRANSLATION INITIATION FACTOR 3 -RELATED"/>
    <property type="match status" value="1"/>
</dbReference>
<feature type="compositionally biased region" description="Acidic residues" evidence="1">
    <location>
        <begin position="146"/>
        <end position="162"/>
    </location>
</feature>
<feature type="compositionally biased region" description="Basic and acidic residues" evidence="1">
    <location>
        <begin position="244"/>
        <end position="280"/>
    </location>
</feature>
<dbReference type="PROSITE" id="PS50249">
    <property type="entry name" value="MPN"/>
    <property type="match status" value="1"/>
</dbReference>
<feature type="compositionally biased region" description="Acidic residues" evidence="1">
    <location>
        <begin position="552"/>
        <end position="561"/>
    </location>
</feature>
<feature type="compositionally biased region" description="Basic and acidic residues" evidence="1">
    <location>
        <begin position="490"/>
        <end position="532"/>
    </location>
</feature>
<evidence type="ECO:0000313" key="6">
    <source>
        <dbReference type="Proteomes" id="UP000332933"/>
    </source>
</evidence>
<dbReference type="PROSITE" id="PS50812">
    <property type="entry name" value="PWWP"/>
    <property type="match status" value="1"/>
</dbReference>
<feature type="region of interest" description="Disordered" evidence="1">
    <location>
        <begin position="143"/>
        <end position="315"/>
    </location>
</feature>